<name>A0A0M3HLR0_ASCLU</name>
<reference evidence="2" key="1">
    <citation type="submission" date="2017-02" db="UniProtKB">
        <authorList>
            <consortium name="WormBaseParasite"/>
        </authorList>
    </citation>
    <scope>IDENTIFICATION</scope>
</reference>
<keyword evidence="1" id="KW-1185">Reference proteome</keyword>
<proteinExistence type="predicted"/>
<dbReference type="Proteomes" id="UP000036681">
    <property type="component" value="Unplaced"/>
</dbReference>
<sequence>MLGVEGTYGGGRLGVRISCCWSARRETRIISTWSLDM</sequence>
<evidence type="ECO:0000313" key="1">
    <source>
        <dbReference type="Proteomes" id="UP000036681"/>
    </source>
</evidence>
<evidence type="ECO:0000313" key="2">
    <source>
        <dbReference type="WBParaSite" id="ALUE_0000245501-mRNA-1"/>
    </source>
</evidence>
<dbReference type="WBParaSite" id="ALUE_0000245501-mRNA-1">
    <property type="protein sequence ID" value="ALUE_0000245501-mRNA-1"/>
    <property type="gene ID" value="ALUE_0000245501"/>
</dbReference>
<dbReference type="AlphaFoldDB" id="A0A0M3HLR0"/>
<organism evidence="1 2">
    <name type="scientific">Ascaris lumbricoides</name>
    <name type="common">Giant roundworm</name>
    <dbReference type="NCBI Taxonomy" id="6252"/>
    <lineage>
        <taxon>Eukaryota</taxon>
        <taxon>Metazoa</taxon>
        <taxon>Ecdysozoa</taxon>
        <taxon>Nematoda</taxon>
        <taxon>Chromadorea</taxon>
        <taxon>Rhabditida</taxon>
        <taxon>Spirurina</taxon>
        <taxon>Ascaridomorpha</taxon>
        <taxon>Ascaridoidea</taxon>
        <taxon>Ascarididae</taxon>
        <taxon>Ascaris</taxon>
    </lineage>
</organism>
<accession>A0A0M3HLR0</accession>
<protein>
    <submittedName>
        <fullName evidence="2">Uncharacterized protein</fullName>
    </submittedName>
</protein>